<dbReference type="RefSeq" id="WP_238464944.1">
    <property type="nucleotide sequence ID" value="NZ_JAKLJA010000013.1"/>
</dbReference>
<gene>
    <name evidence="1" type="ORF">L5014_17235</name>
</gene>
<reference evidence="1" key="1">
    <citation type="submission" date="2022-01" db="EMBL/GenBank/DDBJ databases">
        <title>Genome sequence and assembly of Parabukholderia sp. RG36.</title>
        <authorList>
            <person name="Chhetri G."/>
        </authorList>
    </citation>
    <scope>NUCLEOTIDE SEQUENCE</scope>
    <source>
        <strain evidence="1">RG36</strain>
    </source>
</reference>
<dbReference type="EMBL" id="JAKLJA010000013">
    <property type="protein sequence ID" value="MCG5075086.1"/>
    <property type="molecule type" value="Genomic_DNA"/>
</dbReference>
<accession>A0A9X1UKN7</accession>
<evidence type="ECO:0000313" key="2">
    <source>
        <dbReference type="Proteomes" id="UP001139308"/>
    </source>
</evidence>
<sequence>MSKREAGMLTDWGRYWWAHVWSGTDAAKRTEARDALIKLVNGQLNDIGFKLGRGWQDYDPVIRAKGRRPSSYIAIAGWAWRQPDKGRDAARQFYNWATGDTILLTDLPHQLLDLAIITHLAESARGYHKSNDNGLYPLMDEIANGTKGWGDIKEYSPALTYKEDMVDWYDD</sequence>
<dbReference type="Proteomes" id="UP001139308">
    <property type="component" value="Unassembled WGS sequence"/>
</dbReference>
<name>A0A9X1UKN7_9BURK</name>
<organism evidence="1 2">
    <name type="scientific">Paraburkholderia tagetis</name>
    <dbReference type="NCBI Taxonomy" id="2913261"/>
    <lineage>
        <taxon>Bacteria</taxon>
        <taxon>Pseudomonadati</taxon>
        <taxon>Pseudomonadota</taxon>
        <taxon>Betaproteobacteria</taxon>
        <taxon>Burkholderiales</taxon>
        <taxon>Burkholderiaceae</taxon>
        <taxon>Paraburkholderia</taxon>
    </lineage>
</organism>
<evidence type="ECO:0000313" key="1">
    <source>
        <dbReference type="EMBL" id="MCG5075086.1"/>
    </source>
</evidence>
<proteinExistence type="predicted"/>
<keyword evidence="2" id="KW-1185">Reference proteome</keyword>
<dbReference type="AlphaFoldDB" id="A0A9X1UKN7"/>
<comment type="caution">
    <text evidence="1">The sequence shown here is derived from an EMBL/GenBank/DDBJ whole genome shotgun (WGS) entry which is preliminary data.</text>
</comment>
<protein>
    <submittedName>
        <fullName evidence="1">Uncharacterized protein</fullName>
    </submittedName>
</protein>